<reference evidence="3 4" key="1">
    <citation type="submission" date="2024-11" db="EMBL/GenBank/DDBJ databases">
        <title>Chromosome-level genome assembly of the freshwater bivalve Anodonta woodiana.</title>
        <authorList>
            <person name="Chen X."/>
        </authorList>
    </citation>
    <scope>NUCLEOTIDE SEQUENCE [LARGE SCALE GENOMIC DNA]</scope>
    <source>
        <strain evidence="3">MN2024</strain>
        <tissue evidence="3">Gills</tissue>
    </source>
</reference>
<comment type="caution">
    <text evidence="3">The sequence shown here is derived from an EMBL/GenBank/DDBJ whole genome shotgun (WGS) entry which is preliminary data.</text>
</comment>
<dbReference type="Proteomes" id="UP001634394">
    <property type="component" value="Unassembled WGS sequence"/>
</dbReference>
<keyword evidence="2" id="KW-0732">Signal</keyword>
<feature type="chain" id="PRO_5044892676" evidence="2">
    <location>
        <begin position="20"/>
        <end position="129"/>
    </location>
</feature>
<proteinExistence type="predicted"/>
<evidence type="ECO:0000256" key="1">
    <source>
        <dbReference type="SAM" id="MobiDB-lite"/>
    </source>
</evidence>
<protein>
    <submittedName>
        <fullName evidence="3">Uncharacterized protein</fullName>
    </submittedName>
</protein>
<feature type="signal peptide" evidence="2">
    <location>
        <begin position="1"/>
        <end position="19"/>
    </location>
</feature>
<dbReference type="InterPro" id="IPR008160">
    <property type="entry name" value="Collagen"/>
</dbReference>
<evidence type="ECO:0000313" key="4">
    <source>
        <dbReference type="Proteomes" id="UP001634394"/>
    </source>
</evidence>
<evidence type="ECO:0000313" key="3">
    <source>
        <dbReference type="EMBL" id="KAL3858626.1"/>
    </source>
</evidence>
<dbReference type="EMBL" id="JBJQND010000012">
    <property type="protein sequence ID" value="KAL3858626.1"/>
    <property type="molecule type" value="Genomic_DNA"/>
</dbReference>
<feature type="region of interest" description="Disordered" evidence="1">
    <location>
        <begin position="82"/>
        <end position="129"/>
    </location>
</feature>
<dbReference type="AlphaFoldDB" id="A0ABD3VBS0"/>
<sequence length="129" mass="13444">MQELFILLVYMLMLDIILAQDRCVVPTRKPTADCNSPKTPPIVFYYEASGDYCGQLSGCYPYGDPGVYRTDLECMSNCKAGPVGPPGPIGPKGNRGETGVNGMPGEKGDRGPLGLKGEMGASGAPGAAG</sequence>
<accession>A0ABD3VBS0</accession>
<name>A0ABD3VBS0_SINWO</name>
<gene>
    <name evidence="3" type="ORF">ACJMK2_008897</name>
</gene>
<dbReference type="Pfam" id="PF01391">
    <property type="entry name" value="Collagen"/>
    <property type="match status" value="1"/>
</dbReference>
<organism evidence="3 4">
    <name type="scientific">Sinanodonta woodiana</name>
    <name type="common">Chinese pond mussel</name>
    <name type="synonym">Anodonta woodiana</name>
    <dbReference type="NCBI Taxonomy" id="1069815"/>
    <lineage>
        <taxon>Eukaryota</taxon>
        <taxon>Metazoa</taxon>
        <taxon>Spiralia</taxon>
        <taxon>Lophotrochozoa</taxon>
        <taxon>Mollusca</taxon>
        <taxon>Bivalvia</taxon>
        <taxon>Autobranchia</taxon>
        <taxon>Heteroconchia</taxon>
        <taxon>Palaeoheterodonta</taxon>
        <taxon>Unionida</taxon>
        <taxon>Unionoidea</taxon>
        <taxon>Unionidae</taxon>
        <taxon>Unioninae</taxon>
        <taxon>Sinanodonta</taxon>
    </lineage>
</organism>
<evidence type="ECO:0000256" key="2">
    <source>
        <dbReference type="SAM" id="SignalP"/>
    </source>
</evidence>
<keyword evidence="4" id="KW-1185">Reference proteome</keyword>